<evidence type="ECO:0000259" key="8">
    <source>
        <dbReference type="PROSITE" id="PS50850"/>
    </source>
</evidence>
<feature type="domain" description="Major facilitator superfamily (MFS) profile" evidence="8">
    <location>
        <begin position="47"/>
        <end position="473"/>
    </location>
</feature>
<dbReference type="AlphaFoldDB" id="A0AA38H517"/>
<keyword evidence="4 7" id="KW-1133">Transmembrane helix</keyword>
<feature type="transmembrane region" description="Helical" evidence="7">
    <location>
        <begin position="48"/>
        <end position="69"/>
    </location>
</feature>
<organism evidence="9 10">
    <name type="scientific">Dioszegia hungarica</name>
    <dbReference type="NCBI Taxonomy" id="4972"/>
    <lineage>
        <taxon>Eukaryota</taxon>
        <taxon>Fungi</taxon>
        <taxon>Dikarya</taxon>
        <taxon>Basidiomycota</taxon>
        <taxon>Agaricomycotina</taxon>
        <taxon>Tremellomycetes</taxon>
        <taxon>Tremellales</taxon>
        <taxon>Bulleribasidiaceae</taxon>
        <taxon>Dioszegia</taxon>
    </lineage>
</organism>
<dbReference type="Pfam" id="PF07690">
    <property type="entry name" value="MFS_1"/>
    <property type="match status" value="1"/>
</dbReference>
<evidence type="ECO:0000313" key="10">
    <source>
        <dbReference type="Proteomes" id="UP001164286"/>
    </source>
</evidence>
<feature type="transmembrane region" description="Helical" evidence="7">
    <location>
        <begin position="262"/>
        <end position="285"/>
    </location>
</feature>
<dbReference type="GO" id="GO:0016020">
    <property type="term" value="C:membrane"/>
    <property type="evidence" value="ECO:0007669"/>
    <property type="project" value="UniProtKB-SubCell"/>
</dbReference>
<evidence type="ECO:0000256" key="6">
    <source>
        <dbReference type="SAM" id="MobiDB-lite"/>
    </source>
</evidence>
<evidence type="ECO:0000256" key="3">
    <source>
        <dbReference type="ARBA" id="ARBA00022692"/>
    </source>
</evidence>
<dbReference type="RefSeq" id="XP_052943727.1">
    <property type="nucleotide sequence ID" value="XM_053085759.1"/>
</dbReference>
<feature type="transmembrane region" description="Helical" evidence="7">
    <location>
        <begin position="305"/>
        <end position="326"/>
    </location>
</feature>
<dbReference type="PANTHER" id="PTHR23504">
    <property type="entry name" value="MAJOR FACILITATOR SUPERFAMILY DOMAIN-CONTAINING PROTEIN 10"/>
    <property type="match status" value="1"/>
</dbReference>
<keyword evidence="5 7" id="KW-0472">Membrane</keyword>
<evidence type="ECO:0000256" key="4">
    <source>
        <dbReference type="ARBA" id="ARBA00022989"/>
    </source>
</evidence>
<evidence type="ECO:0000313" key="9">
    <source>
        <dbReference type="EMBL" id="KAI9633950.1"/>
    </source>
</evidence>
<feature type="transmembrane region" description="Helical" evidence="7">
    <location>
        <begin position="407"/>
        <end position="429"/>
    </location>
</feature>
<dbReference type="InterPro" id="IPR036259">
    <property type="entry name" value="MFS_trans_sf"/>
</dbReference>
<evidence type="ECO:0000256" key="2">
    <source>
        <dbReference type="ARBA" id="ARBA00022448"/>
    </source>
</evidence>
<name>A0AA38H517_9TREE</name>
<feature type="transmembrane region" description="Helical" evidence="7">
    <location>
        <begin position="370"/>
        <end position="395"/>
    </location>
</feature>
<dbReference type="PANTHER" id="PTHR23504:SF15">
    <property type="entry name" value="MAJOR FACILITATOR SUPERFAMILY (MFS) PROFILE DOMAIN-CONTAINING PROTEIN"/>
    <property type="match status" value="1"/>
</dbReference>
<evidence type="ECO:0000256" key="5">
    <source>
        <dbReference type="ARBA" id="ARBA00023136"/>
    </source>
</evidence>
<feature type="region of interest" description="Disordered" evidence="6">
    <location>
        <begin position="1"/>
        <end position="21"/>
    </location>
</feature>
<comment type="subcellular location">
    <subcellularLocation>
        <location evidence="1">Membrane</location>
        <topology evidence="1">Multi-pass membrane protein</topology>
    </subcellularLocation>
</comment>
<dbReference type="EMBL" id="JAKWFO010000008">
    <property type="protein sequence ID" value="KAI9633950.1"/>
    <property type="molecule type" value="Genomic_DNA"/>
</dbReference>
<feature type="transmembrane region" description="Helical" evidence="7">
    <location>
        <begin position="117"/>
        <end position="136"/>
    </location>
</feature>
<feature type="transmembrane region" description="Helical" evidence="7">
    <location>
        <begin position="173"/>
        <end position="193"/>
    </location>
</feature>
<dbReference type="InterPro" id="IPR020846">
    <property type="entry name" value="MFS_dom"/>
</dbReference>
<feature type="region of interest" description="Disordered" evidence="6">
    <location>
        <begin position="473"/>
        <end position="507"/>
    </location>
</feature>
<keyword evidence="3 7" id="KW-0812">Transmembrane</keyword>
<feature type="compositionally biased region" description="Basic and acidic residues" evidence="6">
    <location>
        <begin position="488"/>
        <end position="498"/>
    </location>
</feature>
<protein>
    <submittedName>
        <fullName evidence="9">Major facilitator superfamily domain-containing protein</fullName>
    </submittedName>
</protein>
<dbReference type="Proteomes" id="UP001164286">
    <property type="component" value="Unassembled WGS sequence"/>
</dbReference>
<dbReference type="Gene3D" id="1.20.1250.20">
    <property type="entry name" value="MFS general substrate transporter like domains"/>
    <property type="match status" value="1"/>
</dbReference>
<dbReference type="PROSITE" id="PS50850">
    <property type="entry name" value="MFS"/>
    <property type="match status" value="1"/>
</dbReference>
<feature type="transmembrane region" description="Helical" evidence="7">
    <location>
        <begin position="449"/>
        <end position="468"/>
    </location>
</feature>
<feature type="transmembrane region" description="Helical" evidence="7">
    <location>
        <begin position="218"/>
        <end position="241"/>
    </location>
</feature>
<accession>A0AA38H517</accession>
<keyword evidence="10" id="KW-1185">Reference proteome</keyword>
<feature type="transmembrane region" description="Helical" evidence="7">
    <location>
        <begin position="84"/>
        <end position="105"/>
    </location>
</feature>
<sequence length="507" mass="54951">MQVPDSTLHYRRSPSPIPIPLSPPPAIRLPLSPDGPSDNPVPVPWRQLAPLLFFSVSDAMTYAVIFPIISDMVTSFGVPPDKIGLYAGIGEGVMMLVEAIAAPTWARLADKYGRRPALIAGFSVCMFVCPLVGFSGAVWHVVLWRACLGLNSGGVVTKLIATELSHTSNRAQIFSILSPSFSIGMLFGTFLGGELAHPYGRLPSWLGGASEFWRRHPFALPCILVGVIDAIAVVVGLLFLVETKRASQSGSGSEKHQPKSQFSAALKVPGFVLMTVVFLLFQVSTFSWDGMYTVFTYTQPAQGGLGLPVDTIGLLYSANYLFSFAMNPIFLPKMQKRFGSTLALGIVLAMWPTLALLIPITQWTAVHARWAMWGVLLVQLIMRAVGAFGWAMCDILTMTLFDDYPDLMATASAISIISGAGGRAIGPAVSGWLFSISTQYPAGSLLRQISWMYMVAVTIPAVLLVRFIPRDGSRPSKEEYEAVPMLEASEREANDGPKRARTSAMEV</sequence>
<dbReference type="GO" id="GO:0022857">
    <property type="term" value="F:transmembrane transporter activity"/>
    <property type="evidence" value="ECO:0007669"/>
    <property type="project" value="InterPro"/>
</dbReference>
<proteinExistence type="predicted"/>
<dbReference type="GeneID" id="77724960"/>
<dbReference type="SUPFAM" id="SSF103473">
    <property type="entry name" value="MFS general substrate transporter"/>
    <property type="match status" value="1"/>
</dbReference>
<dbReference type="InterPro" id="IPR011701">
    <property type="entry name" value="MFS"/>
</dbReference>
<comment type="caution">
    <text evidence="9">The sequence shown here is derived from an EMBL/GenBank/DDBJ whole genome shotgun (WGS) entry which is preliminary data.</text>
</comment>
<evidence type="ECO:0000256" key="7">
    <source>
        <dbReference type="SAM" id="Phobius"/>
    </source>
</evidence>
<evidence type="ECO:0000256" key="1">
    <source>
        <dbReference type="ARBA" id="ARBA00004141"/>
    </source>
</evidence>
<reference evidence="9" key="1">
    <citation type="journal article" date="2022" name="G3 (Bethesda)">
        <title>High quality genome of the basidiomycete yeast Dioszegia hungarica PDD-24b-2 isolated from cloud water.</title>
        <authorList>
            <person name="Jarrige D."/>
            <person name="Haridas S."/>
            <person name="Bleykasten-Grosshans C."/>
            <person name="Joly M."/>
            <person name="Nadalig T."/>
            <person name="Sancelme M."/>
            <person name="Vuilleumier S."/>
            <person name="Grigoriev I.V."/>
            <person name="Amato P."/>
            <person name="Bringel F."/>
        </authorList>
    </citation>
    <scope>NUCLEOTIDE SEQUENCE</scope>
    <source>
        <strain evidence="9">PDD-24b-2</strain>
    </source>
</reference>
<keyword evidence="2" id="KW-0813">Transport</keyword>
<feature type="transmembrane region" description="Helical" evidence="7">
    <location>
        <begin position="338"/>
        <end position="358"/>
    </location>
</feature>
<gene>
    <name evidence="9" type="ORF">MKK02DRAFT_17234</name>
</gene>